<comment type="caution">
    <text evidence="1">The sequence shown here is derived from an EMBL/GenBank/DDBJ whole genome shotgun (WGS) entry which is preliminary data.</text>
</comment>
<organism evidence="1 2">
    <name type="scientific">Gordonia rubripertincta</name>
    <name type="common">Rhodococcus corallinus</name>
    <dbReference type="NCBI Taxonomy" id="36822"/>
    <lineage>
        <taxon>Bacteria</taxon>
        <taxon>Bacillati</taxon>
        <taxon>Actinomycetota</taxon>
        <taxon>Actinomycetes</taxon>
        <taxon>Mycobacteriales</taxon>
        <taxon>Gordoniaceae</taxon>
        <taxon>Gordonia</taxon>
    </lineage>
</organism>
<dbReference type="EMBL" id="JAFFGU010000031">
    <property type="protein sequence ID" value="MBM7280643.1"/>
    <property type="molecule type" value="Genomic_DNA"/>
</dbReference>
<dbReference type="Proteomes" id="UP001195196">
    <property type="component" value="Unassembled WGS sequence"/>
</dbReference>
<accession>A0AAW4GAD1</accession>
<reference evidence="1" key="1">
    <citation type="submission" date="2021-02" db="EMBL/GenBank/DDBJ databases">
        <title>Taxonomy, biology and ecology of Rhodococcus bacteria occurring in California pistachio and other woody hosts as revealed by genome sequence analyses.</title>
        <authorList>
            <person name="Riely B."/>
            <person name="Gai Y."/>
        </authorList>
    </citation>
    <scope>NUCLEOTIDE SEQUENCE</scope>
    <source>
        <strain evidence="1">BP-295</strain>
    </source>
</reference>
<sequence length="243" mass="26648">MTGEWDDADLLREVEPASWIEPGLGTAKITQVHSLVPSGFERYVRILNPAEIENDDRSVTPVRWADVARVSGAIAHAGMQFAAISASTSPSRAFWDCDPQRNSGGEFASRCVYRLAELLAAHTGTPRACFFGFWEGNTAFSGVDQTIPRIALGKDGFRYYLLSGAVSRAGDPFHGLLAHLWWPADRAWFVAAHFDFDSIFVGGTAACIDDLVLAPDLEAWDIELDHEIMAHNDAFNPLPPSAR</sequence>
<proteinExistence type="predicted"/>
<evidence type="ECO:0000313" key="1">
    <source>
        <dbReference type="EMBL" id="MBM7280643.1"/>
    </source>
</evidence>
<name>A0AAW4GAD1_GORRU</name>
<dbReference type="RefSeq" id="WP_204719054.1">
    <property type="nucleotide sequence ID" value="NZ_JAFFGU010000031.1"/>
</dbReference>
<gene>
    <name evidence="1" type="ORF">JTZ10_23170</name>
</gene>
<evidence type="ECO:0000313" key="2">
    <source>
        <dbReference type="Proteomes" id="UP001195196"/>
    </source>
</evidence>
<dbReference type="AlphaFoldDB" id="A0AAW4GAD1"/>
<protein>
    <submittedName>
        <fullName evidence="1">Uncharacterized protein</fullName>
    </submittedName>
</protein>